<evidence type="ECO:0000313" key="3">
    <source>
        <dbReference type="Proteomes" id="UP000324222"/>
    </source>
</evidence>
<name>A0A5B7ER02_PORTR</name>
<comment type="caution">
    <text evidence="2">The sequence shown here is derived from an EMBL/GenBank/DDBJ whole genome shotgun (WGS) entry which is preliminary data.</text>
</comment>
<sequence>MTVSPPGKVVVWLVTRVRCLARIMHRLLSATSALSSAASSSLWNLRTRSLAMTDSSCSSLLLALLRFTLMVVRSFRRAEASSYCISTARRPRVACGRRKTETHQNTPQDTEVFPTHHHLPPTPPAVLTDSPSTTHFPTVLTASRSTTHSLPSPRGTYSIKGATGLLVLSSKSLDATLSHAILVQGGLQLPLKLVIVGLELL</sequence>
<proteinExistence type="predicted"/>
<evidence type="ECO:0000313" key="2">
    <source>
        <dbReference type="EMBL" id="MPC36572.1"/>
    </source>
</evidence>
<reference evidence="2 3" key="1">
    <citation type="submission" date="2019-05" db="EMBL/GenBank/DDBJ databases">
        <title>Another draft genome of Portunus trituberculatus and its Hox gene families provides insights of decapod evolution.</title>
        <authorList>
            <person name="Jeong J.-H."/>
            <person name="Song I."/>
            <person name="Kim S."/>
            <person name="Choi T."/>
            <person name="Kim D."/>
            <person name="Ryu S."/>
            <person name="Kim W."/>
        </authorList>
    </citation>
    <scope>NUCLEOTIDE SEQUENCE [LARGE SCALE GENOMIC DNA]</scope>
    <source>
        <tissue evidence="2">Muscle</tissue>
    </source>
</reference>
<gene>
    <name evidence="2" type="ORF">E2C01_030034</name>
</gene>
<protein>
    <submittedName>
        <fullName evidence="2">Uncharacterized protein</fullName>
    </submittedName>
</protein>
<evidence type="ECO:0000256" key="1">
    <source>
        <dbReference type="SAM" id="MobiDB-lite"/>
    </source>
</evidence>
<feature type="region of interest" description="Disordered" evidence="1">
    <location>
        <begin position="95"/>
        <end position="114"/>
    </location>
</feature>
<organism evidence="2 3">
    <name type="scientific">Portunus trituberculatus</name>
    <name type="common">Swimming crab</name>
    <name type="synonym">Neptunus trituberculatus</name>
    <dbReference type="NCBI Taxonomy" id="210409"/>
    <lineage>
        <taxon>Eukaryota</taxon>
        <taxon>Metazoa</taxon>
        <taxon>Ecdysozoa</taxon>
        <taxon>Arthropoda</taxon>
        <taxon>Crustacea</taxon>
        <taxon>Multicrustacea</taxon>
        <taxon>Malacostraca</taxon>
        <taxon>Eumalacostraca</taxon>
        <taxon>Eucarida</taxon>
        <taxon>Decapoda</taxon>
        <taxon>Pleocyemata</taxon>
        <taxon>Brachyura</taxon>
        <taxon>Eubrachyura</taxon>
        <taxon>Portunoidea</taxon>
        <taxon>Portunidae</taxon>
        <taxon>Portuninae</taxon>
        <taxon>Portunus</taxon>
    </lineage>
</organism>
<keyword evidence="3" id="KW-1185">Reference proteome</keyword>
<dbReference type="Proteomes" id="UP000324222">
    <property type="component" value="Unassembled WGS sequence"/>
</dbReference>
<accession>A0A5B7ER02</accession>
<dbReference type="EMBL" id="VSRR010003549">
    <property type="protein sequence ID" value="MPC36572.1"/>
    <property type="molecule type" value="Genomic_DNA"/>
</dbReference>
<dbReference type="AlphaFoldDB" id="A0A5B7ER02"/>